<dbReference type="Proteomes" id="UP000037425">
    <property type="component" value="Unassembled WGS sequence"/>
</dbReference>
<evidence type="ECO:0000313" key="1">
    <source>
        <dbReference type="EMBL" id="KOF13928.1"/>
    </source>
</evidence>
<evidence type="ECO:0000313" key="2">
    <source>
        <dbReference type="Proteomes" id="UP000037425"/>
    </source>
</evidence>
<name>A0A0L8BH73_ENSAD</name>
<reference evidence="2" key="1">
    <citation type="submission" date="2015-07" db="EMBL/GenBank/DDBJ databases">
        <title>Whole genome sequence of an Ensifer adhaerens strain isolated from a cave pool in the Wind Cave National Park.</title>
        <authorList>
            <person name="Eng W.W.H."/>
            <person name="Gan H.M."/>
            <person name="Barton H.A."/>
            <person name="Savka M.A."/>
        </authorList>
    </citation>
    <scope>NUCLEOTIDE SEQUENCE [LARGE SCALE GENOMIC DNA]</scope>
    <source>
        <strain evidence="2">SD006</strain>
    </source>
</reference>
<dbReference type="PATRIC" id="fig|106592.7.peg.4915"/>
<dbReference type="EMBL" id="LGAP01000031">
    <property type="protein sequence ID" value="KOF13928.1"/>
    <property type="molecule type" value="Genomic_DNA"/>
</dbReference>
<dbReference type="AlphaFoldDB" id="A0A0L8BH73"/>
<protein>
    <submittedName>
        <fullName evidence="1">Uncharacterized protein</fullName>
    </submittedName>
</protein>
<comment type="caution">
    <text evidence="1">The sequence shown here is derived from an EMBL/GenBank/DDBJ whole genome shotgun (WGS) entry which is preliminary data.</text>
</comment>
<proteinExistence type="predicted"/>
<sequence length="69" mass="7944">MPADTEAGPSQLRTASHRRSMAVMPIVTILANNQSRIHKPNIPIFIWYRAAQRHNIRSSRPRDEEILLL</sequence>
<organism evidence="1 2">
    <name type="scientific">Ensifer adhaerens</name>
    <name type="common">Sinorhizobium morelense</name>
    <dbReference type="NCBI Taxonomy" id="106592"/>
    <lineage>
        <taxon>Bacteria</taxon>
        <taxon>Pseudomonadati</taxon>
        <taxon>Pseudomonadota</taxon>
        <taxon>Alphaproteobacteria</taxon>
        <taxon>Hyphomicrobiales</taxon>
        <taxon>Rhizobiaceae</taxon>
        <taxon>Sinorhizobium/Ensifer group</taxon>
        <taxon>Ensifer</taxon>
    </lineage>
</organism>
<accession>A0A0L8BH73</accession>
<gene>
    <name evidence="1" type="ORF">AC244_28885</name>
</gene>